<keyword evidence="2" id="KW-0732">Signal</keyword>
<dbReference type="PROSITE" id="PS51257">
    <property type="entry name" value="PROKAR_LIPOPROTEIN"/>
    <property type="match status" value="1"/>
</dbReference>
<organism evidence="3 4">
    <name type="scientific">Natronosporangium hydrolyticum</name>
    <dbReference type="NCBI Taxonomy" id="2811111"/>
    <lineage>
        <taxon>Bacteria</taxon>
        <taxon>Bacillati</taxon>
        <taxon>Actinomycetota</taxon>
        <taxon>Actinomycetes</taxon>
        <taxon>Micromonosporales</taxon>
        <taxon>Micromonosporaceae</taxon>
        <taxon>Natronosporangium</taxon>
    </lineage>
</organism>
<evidence type="ECO:0000256" key="1">
    <source>
        <dbReference type="SAM" id="MobiDB-lite"/>
    </source>
</evidence>
<feature type="compositionally biased region" description="Low complexity" evidence="1">
    <location>
        <begin position="25"/>
        <end position="45"/>
    </location>
</feature>
<evidence type="ECO:0000313" key="3">
    <source>
        <dbReference type="EMBL" id="QSB15292.1"/>
    </source>
</evidence>
<feature type="region of interest" description="Disordered" evidence="1">
    <location>
        <begin position="25"/>
        <end position="63"/>
    </location>
</feature>
<dbReference type="RefSeq" id="WP_239677474.1">
    <property type="nucleotide sequence ID" value="NZ_CP070499.1"/>
</dbReference>
<feature type="signal peptide" evidence="2">
    <location>
        <begin position="1"/>
        <end position="26"/>
    </location>
</feature>
<dbReference type="KEGG" id="nhy:JQS43_02705"/>
<evidence type="ECO:0000313" key="4">
    <source>
        <dbReference type="Proteomes" id="UP000662857"/>
    </source>
</evidence>
<sequence>MSRVLRRAGGALAAAAVAFAAGACTADDADDSTTPAQEEPVAPVEPVDPPETDDVPAADEEAAEVPVILVDDEVLLPATIFPAGTYTFVVEQEGQEPHLLSIEGPGVSSSTSEVAPGASPEQLTVTLEPGTYELWSSVDGDRGESAEVVIEVE</sequence>
<feature type="chain" id="PRO_5038853818" description="EfeO-type cupredoxin-like domain-containing protein" evidence="2">
    <location>
        <begin position="27"/>
        <end position="153"/>
    </location>
</feature>
<reference evidence="3" key="1">
    <citation type="submission" date="2021-02" db="EMBL/GenBank/DDBJ databases">
        <title>Natrosporangium hydrolyticum gen. nov., sp. nov, a haloalkaliphilic actinobacterium from a soda solonchak soil.</title>
        <authorList>
            <person name="Sorokin D.Y."/>
            <person name="Khijniak T.V."/>
            <person name="Zakharycheva A.P."/>
            <person name="Boueva O.V."/>
            <person name="Ariskina E.V."/>
            <person name="Hahnke R.L."/>
            <person name="Bunk B."/>
            <person name="Sproer C."/>
            <person name="Schumann P."/>
            <person name="Evtushenko L.I."/>
            <person name="Kublanov I.V."/>
        </authorList>
    </citation>
    <scope>NUCLEOTIDE SEQUENCE</scope>
    <source>
        <strain evidence="3">DSM 106523</strain>
    </source>
</reference>
<dbReference type="EMBL" id="CP070499">
    <property type="protein sequence ID" value="QSB15292.1"/>
    <property type="molecule type" value="Genomic_DNA"/>
</dbReference>
<gene>
    <name evidence="3" type="ORF">JQS43_02705</name>
</gene>
<protein>
    <recommendedName>
        <fullName evidence="5">EfeO-type cupredoxin-like domain-containing protein</fullName>
    </recommendedName>
</protein>
<accession>A0A895YGS3</accession>
<evidence type="ECO:0000256" key="2">
    <source>
        <dbReference type="SAM" id="SignalP"/>
    </source>
</evidence>
<evidence type="ECO:0008006" key="5">
    <source>
        <dbReference type="Google" id="ProtNLM"/>
    </source>
</evidence>
<name>A0A895YGS3_9ACTN</name>
<dbReference type="Proteomes" id="UP000662857">
    <property type="component" value="Chromosome"/>
</dbReference>
<dbReference type="AlphaFoldDB" id="A0A895YGS3"/>
<proteinExistence type="predicted"/>
<feature type="compositionally biased region" description="Acidic residues" evidence="1">
    <location>
        <begin position="48"/>
        <end position="63"/>
    </location>
</feature>
<keyword evidence="4" id="KW-1185">Reference proteome</keyword>